<dbReference type="SUPFAM" id="SSF51126">
    <property type="entry name" value="Pectin lyase-like"/>
    <property type="match status" value="1"/>
</dbReference>
<name>A0A7X6JVB7_9RHOB</name>
<gene>
    <name evidence="2" type="ORF">HCU73_01070</name>
</gene>
<evidence type="ECO:0000313" key="2">
    <source>
        <dbReference type="EMBL" id="NKX43167.1"/>
    </source>
</evidence>
<dbReference type="InterPro" id="IPR012334">
    <property type="entry name" value="Pectin_lyas_fold"/>
</dbReference>
<feature type="domain" description="Rhamnogalacturonase A/B/Epimerase-like pectate lyase" evidence="1">
    <location>
        <begin position="188"/>
        <end position="244"/>
    </location>
</feature>
<comment type="caution">
    <text evidence="2">The sequence shown here is derived from an EMBL/GenBank/DDBJ whole genome shotgun (WGS) entry which is preliminary data.</text>
</comment>
<dbReference type="RefSeq" id="WP_168621557.1">
    <property type="nucleotide sequence ID" value="NZ_JAAZQQ010000001.1"/>
</dbReference>
<keyword evidence="3" id="KW-1185">Reference proteome</keyword>
<reference evidence="2 3" key="1">
    <citation type="submission" date="2020-04" db="EMBL/GenBank/DDBJ databases">
        <authorList>
            <person name="Yoon J."/>
        </authorList>
    </citation>
    <scope>NUCLEOTIDE SEQUENCE [LARGE SCALE GENOMIC DNA]</scope>
    <source>
        <strain evidence="2 3">KMU-115</strain>
    </source>
</reference>
<proteinExistence type="predicted"/>
<accession>A0A7X6JVB7</accession>
<dbReference type="InterPro" id="IPR011050">
    <property type="entry name" value="Pectin_lyase_fold/virulence"/>
</dbReference>
<dbReference type="InterPro" id="IPR024535">
    <property type="entry name" value="RHGA/B-epi-like_pectate_lyase"/>
</dbReference>
<dbReference type="Proteomes" id="UP000526408">
    <property type="component" value="Unassembled WGS sequence"/>
</dbReference>
<protein>
    <submittedName>
        <fullName evidence="2">Right-handed parallel beta-helix repeat-containing protein</fullName>
    </submittedName>
</protein>
<dbReference type="AlphaFoldDB" id="A0A7X6JVB7"/>
<sequence length="763" mass="81552">MNQVITDGLALMPPPFSDGLTVWSRQDGRPGSDTWATAPNAALVAADADFGACLEILKTEATTRLRYMGQTPIIPGLYLRVSARVKVLSGNLPTVRIAAWAGTAAGQNLTGVPQAGPETGLTAYGEVVTVSAIIGTGARGGVDMPWGPAAGFGHVGLDLTGPNGGQVRIESITVEDVTSVFLRKLMDWVDVTDFGARGDGITDDRDAFVAADAAAAGREVLVPAGTYLIGSSLTLTNPVRFEGKLTMPDGARLALNQNFDLKGYAEAFGDDVLGLKKGLQQLFNQSDYEGFDLCGRRVVLDAPIDVQAVVGNRNTYANRRMLRNGQLSAAPSPAWDDEVHSRSGTWSSSDPRRISGLSNVADIPLGALVTAPQGVGREIYVIAKDVAGGRVTLSGSLSRAPVTQTYTFRRFRYMLDFLGWLNLQRFVISDIEFLCAGQCSGLNLPIDGLVFQIHDCFFTGPKDRAITSAGEGCQGMQIDRCQFLSNEQTTDAPLRTTIAFNSNCSDIKVRDNRAVKFRHFGVIAGTGNILSGNHFFQGDGVTDGPRTAGLVLCDNNAKTTIEGNYIDNCYIEWGNERDPEPDFTTGLSFHGLTLNGNIFFATGSAPWMNFILIKPYGTGHFINGLSVCDNLFKKTGGAVLEAVEGVDTTFAPLDLARTSDLLFTGNTYHGITKRTENPVTVRHVQGTASATWNVDLTDVAPFGSAVRGGVSFLAEGPLRSASNVIVYLSPYAEPGQGAGGRTLQMKWSQDVRGTAQITARFDI</sequence>
<dbReference type="Gene3D" id="2.160.20.10">
    <property type="entry name" value="Single-stranded right-handed beta-helix, Pectin lyase-like"/>
    <property type="match status" value="2"/>
</dbReference>
<dbReference type="Pfam" id="PF12708">
    <property type="entry name" value="Pect-lyase_RHGA_epim"/>
    <property type="match status" value="1"/>
</dbReference>
<dbReference type="EMBL" id="JAAZQQ010000001">
    <property type="protein sequence ID" value="NKX43167.1"/>
    <property type="molecule type" value="Genomic_DNA"/>
</dbReference>
<organism evidence="2 3">
    <name type="scientific">Roseicyclus persicicus</name>
    <dbReference type="NCBI Taxonomy" id="2650661"/>
    <lineage>
        <taxon>Bacteria</taxon>
        <taxon>Pseudomonadati</taxon>
        <taxon>Pseudomonadota</taxon>
        <taxon>Alphaproteobacteria</taxon>
        <taxon>Rhodobacterales</taxon>
        <taxon>Roseobacteraceae</taxon>
        <taxon>Roseicyclus</taxon>
    </lineage>
</organism>
<evidence type="ECO:0000313" key="3">
    <source>
        <dbReference type="Proteomes" id="UP000526408"/>
    </source>
</evidence>
<evidence type="ECO:0000259" key="1">
    <source>
        <dbReference type="Pfam" id="PF12708"/>
    </source>
</evidence>